<dbReference type="AlphaFoldDB" id="A0A1B7TA13"/>
<protein>
    <submittedName>
        <fullName evidence="2">Uncharacterized protein</fullName>
    </submittedName>
</protein>
<accession>A0A1B7TA13</accession>
<dbReference type="InterPro" id="IPR018860">
    <property type="entry name" value="APC_suCDC26"/>
</dbReference>
<dbReference type="Pfam" id="PF10471">
    <property type="entry name" value="ANAPC_CDC26"/>
    <property type="match status" value="1"/>
</dbReference>
<reference evidence="3" key="1">
    <citation type="journal article" date="2016" name="Proc. Natl. Acad. Sci. U.S.A.">
        <title>Comparative genomics of biotechnologically important yeasts.</title>
        <authorList>
            <person name="Riley R."/>
            <person name="Haridas S."/>
            <person name="Wolfe K.H."/>
            <person name="Lopes M.R."/>
            <person name="Hittinger C.T."/>
            <person name="Goeker M."/>
            <person name="Salamov A.A."/>
            <person name="Wisecaver J.H."/>
            <person name="Long T.M."/>
            <person name="Calvey C.H."/>
            <person name="Aerts A.L."/>
            <person name="Barry K.W."/>
            <person name="Choi C."/>
            <person name="Clum A."/>
            <person name="Coughlan A.Y."/>
            <person name="Deshpande S."/>
            <person name="Douglass A.P."/>
            <person name="Hanson S.J."/>
            <person name="Klenk H.-P."/>
            <person name="LaButti K.M."/>
            <person name="Lapidus A."/>
            <person name="Lindquist E.A."/>
            <person name="Lipzen A.M."/>
            <person name="Meier-Kolthoff J.P."/>
            <person name="Ohm R.A."/>
            <person name="Otillar R.P."/>
            <person name="Pangilinan J.L."/>
            <person name="Peng Y."/>
            <person name="Rokas A."/>
            <person name="Rosa C.A."/>
            <person name="Scheuner C."/>
            <person name="Sibirny A.A."/>
            <person name="Slot J.C."/>
            <person name="Stielow J.B."/>
            <person name="Sun H."/>
            <person name="Kurtzman C.P."/>
            <person name="Blackwell M."/>
            <person name="Grigoriev I.V."/>
            <person name="Jeffries T.W."/>
        </authorList>
    </citation>
    <scope>NUCLEOTIDE SEQUENCE [LARGE SCALE GENOMIC DNA]</scope>
    <source>
        <strain evidence="3">NRRL Y-1626</strain>
    </source>
</reference>
<dbReference type="OrthoDB" id="3971117at2759"/>
<comment type="caution">
    <text evidence="2">The sequence shown here is derived from an EMBL/GenBank/DDBJ whole genome shotgun (WGS) entry which is preliminary data.</text>
</comment>
<proteinExistence type="predicted"/>
<organism evidence="2 3">
    <name type="scientific">Hanseniaspora valbyensis NRRL Y-1626</name>
    <dbReference type="NCBI Taxonomy" id="766949"/>
    <lineage>
        <taxon>Eukaryota</taxon>
        <taxon>Fungi</taxon>
        <taxon>Dikarya</taxon>
        <taxon>Ascomycota</taxon>
        <taxon>Saccharomycotina</taxon>
        <taxon>Saccharomycetes</taxon>
        <taxon>Saccharomycodales</taxon>
        <taxon>Saccharomycodaceae</taxon>
        <taxon>Hanseniaspora</taxon>
    </lineage>
</organism>
<evidence type="ECO:0000256" key="1">
    <source>
        <dbReference type="ARBA" id="ARBA00022786"/>
    </source>
</evidence>
<keyword evidence="1" id="KW-0833">Ubl conjugation pathway</keyword>
<evidence type="ECO:0000313" key="2">
    <source>
        <dbReference type="EMBL" id="OBA25581.1"/>
    </source>
</evidence>
<evidence type="ECO:0000313" key="3">
    <source>
        <dbReference type="Proteomes" id="UP000092321"/>
    </source>
</evidence>
<dbReference type="Proteomes" id="UP000092321">
    <property type="component" value="Unassembled WGS sequence"/>
</dbReference>
<sequence length="89" mass="10292">MIKLKPSTINLTEEDIKEISTMTLSQLKVQQQQHLVDNNNNTNTEGNDDSMDIENNFNLENLNKHSAKTDDIVRNVNKKIDFFQNSNKE</sequence>
<dbReference type="GO" id="GO:0031145">
    <property type="term" value="P:anaphase-promoting complex-dependent catabolic process"/>
    <property type="evidence" value="ECO:0007669"/>
    <property type="project" value="InterPro"/>
</dbReference>
<gene>
    <name evidence="2" type="ORF">HANVADRAFT_53827</name>
</gene>
<keyword evidence="3" id="KW-1185">Reference proteome</keyword>
<dbReference type="EMBL" id="LXPE01000069">
    <property type="protein sequence ID" value="OBA25581.1"/>
    <property type="molecule type" value="Genomic_DNA"/>
</dbReference>
<dbReference type="GO" id="GO:0005680">
    <property type="term" value="C:anaphase-promoting complex"/>
    <property type="evidence" value="ECO:0007669"/>
    <property type="project" value="InterPro"/>
</dbReference>
<name>A0A1B7TA13_9ASCO</name>